<feature type="domain" description="Aerobactin siderophore biosynthesis IucA/IucC-like C-terminal" evidence="3">
    <location>
        <begin position="450"/>
        <end position="619"/>
    </location>
</feature>
<dbReference type="InterPro" id="IPR007310">
    <property type="entry name" value="Aerobactin_biosyn_IucA/IucC_N"/>
</dbReference>
<evidence type="ECO:0000259" key="2">
    <source>
        <dbReference type="Pfam" id="PF04183"/>
    </source>
</evidence>
<dbReference type="Pfam" id="PF04183">
    <property type="entry name" value="IucA_IucC"/>
    <property type="match status" value="1"/>
</dbReference>
<organism evidence="4 5">
    <name type="scientific">Trinickia symbiotica</name>
    <dbReference type="NCBI Taxonomy" id="863227"/>
    <lineage>
        <taxon>Bacteria</taxon>
        <taxon>Pseudomonadati</taxon>
        <taxon>Pseudomonadota</taxon>
        <taxon>Betaproteobacteria</taxon>
        <taxon>Burkholderiales</taxon>
        <taxon>Burkholderiaceae</taxon>
        <taxon>Trinickia</taxon>
    </lineage>
</organism>
<dbReference type="GO" id="GO:0016881">
    <property type="term" value="F:acid-amino acid ligase activity"/>
    <property type="evidence" value="ECO:0007669"/>
    <property type="project" value="UniProtKB-ARBA"/>
</dbReference>
<keyword evidence="5" id="KW-1185">Reference proteome</keyword>
<dbReference type="AlphaFoldDB" id="A0A2N7WVJ0"/>
<dbReference type="PANTHER" id="PTHR34384:SF6">
    <property type="entry name" value="STAPHYLOFERRIN B SYNTHASE"/>
    <property type="match status" value="1"/>
</dbReference>
<comment type="caution">
    <text evidence="4">The sequence shown here is derived from an EMBL/GenBank/DDBJ whole genome shotgun (WGS) entry which is preliminary data.</text>
</comment>
<protein>
    <submittedName>
        <fullName evidence="4">IucA/IucC family siderophore biosynthesis protein</fullName>
    </submittedName>
</protein>
<dbReference type="Proteomes" id="UP000235777">
    <property type="component" value="Unassembled WGS sequence"/>
</dbReference>
<evidence type="ECO:0000259" key="3">
    <source>
        <dbReference type="Pfam" id="PF06276"/>
    </source>
</evidence>
<evidence type="ECO:0000313" key="5">
    <source>
        <dbReference type="Proteomes" id="UP000235777"/>
    </source>
</evidence>
<dbReference type="InterPro" id="IPR022770">
    <property type="entry name" value="IucA/IucC-like_C"/>
</dbReference>
<dbReference type="EMBL" id="PNYC01000018">
    <property type="protein sequence ID" value="PMS33407.1"/>
    <property type="molecule type" value="Genomic_DNA"/>
</dbReference>
<dbReference type="Gene3D" id="1.10.510.40">
    <property type="match status" value="1"/>
</dbReference>
<reference evidence="4 5" key="1">
    <citation type="submission" date="2018-01" db="EMBL/GenBank/DDBJ databases">
        <title>Whole genome analyses suggest that Burkholderia sensu lato contains two further novel genera in the rhizoxinica-symbiotica group Mycetohabitans gen. nov., and Trinickia gen. nov.: implications for the evolution of diazotrophy and nodulation in the Burkholderiaceae.</title>
        <authorList>
            <person name="Estrada-de los Santos P."/>
            <person name="Palmer M."/>
            <person name="Chavez-Ramirez B."/>
            <person name="Beukes C."/>
            <person name="Steenkamp E.T."/>
            <person name="Hirsch A.M."/>
            <person name="Manyaka P."/>
            <person name="Maluk M."/>
            <person name="Lafos M."/>
            <person name="Crook M."/>
            <person name="Gross E."/>
            <person name="Simon M.F."/>
            <person name="Bueno dos Reis Junior F."/>
            <person name="Poole P.S."/>
            <person name="Venter S.N."/>
            <person name="James E.K."/>
        </authorList>
    </citation>
    <scope>NUCLEOTIDE SEQUENCE [LARGE SCALE GENOMIC DNA]</scope>
    <source>
        <strain evidence="4 5">JPY 581</strain>
    </source>
</reference>
<feature type="domain" description="Aerobactin siderophore biosynthesis IucA/IucC N-terminal" evidence="2">
    <location>
        <begin position="186"/>
        <end position="420"/>
    </location>
</feature>
<dbReference type="GO" id="GO:0019290">
    <property type="term" value="P:siderophore biosynthetic process"/>
    <property type="evidence" value="ECO:0007669"/>
    <property type="project" value="InterPro"/>
</dbReference>
<dbReference type="Pfam" id="PF06276">
    <property type="entry name" value="FhuF"/>
    <property type="match status" value="1"/>
</dbReference>
<evidence type="ECO:0000256" key="1">
    <source>
        <dbReference type="ARBA" id="ARBA00004924"/>
    </source>
</evidence>
<comment type="pathway">
    <text evidence="1">Siderophore biosynthesis.</text>
</comment>
<proteinExistence type="predicted"/>
<evidence type="ECO:0000313" key="4">
    <source>
        <dbReference type="EMBL" id="PMS33407.1"/>
    </source>
</evidence>
<name>A0A2N7WVJ0_9BURK</name>
<dbReference type="PANTHER" id="PTHR34384">
    <property type="entry name" value="L-2,3-DIAMINOPROPANOATE--CITRATE LIGASE"/>
    <property type="match status" value="1"/>
</dbReference>
<dbReference type="OrthoDB" id="495728at2"/>
<sequence length="641" mass="72608">MEYLPSNERNDSASPALERHQAVRFASRRNALRRIVRCIFAERIVDSAALVFAPEGTSAYLPLWHRHAVLDFSDVWAAPGDTFVNRGDIVLIGANGARTAVESPDQLIDLLRPAFDFPASDDGVERLAHDVENSIENDVLARIHRVTWEADLRAKMEAAGATGLIDYLRSHYSVRDAAVLLDRWGSLEGHPYYPTWKSKPDLDAHQVAALSPEFNACVRVRIAALRADMAYIERMPHVGSYHDWFASQFPQVWAQWKARLNERELHEREWLPLPIHSWHLEHFVCKQYAAEIEGGLLIVDGPDIDTLPTMSFRTMMPRLPGPVPFIKLPIALWLTSEQRSLQAKSIHMGPRISSVIERILAADDRLAGALEIFPEEVAFHYKHAVKQEDGPGRYLSVAYRASGGAFERSDDLLPVTVAALSTRSPASRRPLVSELIERDGQCATANQVEEYFRAYVRTVTYPVIGIYLRYGIALEAHQQNASVLFARDGAPRRLAMRDFGDGRTFAPLLNARGYELKPYVHPGILPTVFDDDIEPVRSCVLHACFVCHLHELALLLTQEYGLASPRLWDILREETARTFDLFASDVDSTLWQTERTAFLDQPWPSRSVLRMHLLKYSDYRIEHKLSNPLVSANRENARADR</sequence>
<gene>
    <name evidence="4" type="ORF">C0Z20_24440</name>
</gene>
<dbReference type="RefSeq" id="WP_020566369.1">
    <property type="nucleotide sequence ID" value="NZ_KB890185.1"/>
</dbReference>
<dbReference type="STRING" id="863227.GCA_000373005_03636"/>
<dbReference type="InterPro" id="IPR037455">
    <property type="entry name" value="LucA/IucC-like"/>
</dbReference>
<accession>A0A2N7WVJ0</accession>